<dbReference type="GO" id="GO:0016787">
    <property type="term" value="F:hydrolase activity"/>
    <property type="evidence" value="ECO:0007669"/>
    <property type="project" value="UniProtKB-KW"/>
</dbReference>
<dbReference type="Gene3D" id="3.40.1350.10">
    <property type="match status" value="1"/>
</dbReference>
<reference evidence="4" key="1">
    <citation type="journal article" date="2019" name="Int. J. Syst. Evol. Microbiol.">
        <title>The Global Catalogue of Microorganisms (GCM) 10K type strain sequencing project: providing services to taxonomists for standard genome sequencing and annotation.</title>
        <authorList>
            <consortium name="The Broad Institute Genomics Platform"/>
            <consortium name="The Broad Institute Genome Sequencing Center for Infectious Disease"/>
            <person name="Wu L."/>
            <person name="Ma J."/>
        </authorList>
    </citation>
    <scope>NUCLEOTIDE SEQUENCE [LARGE SCALE GENOMIC DNA]</scope>
    <source>
        <strain evidence="4">KCTC 52487</strain>
    </source>
</reference>
<dbReference type="Pfam" id="PF18062">
    <property type="entry name" value="RE_AspBHI_N"/>
    <property type="match status" value="1"/>
</dbReference>
<protein>
    <submittedName>
        <fullName evidence="3">Restriction endonuclease</fullName>
        <ecNumber evidence="3">3.1.21.-</ecNumber>
    </submittedName>
</protein>
<dbReference type="InterPro" id="IPR011856">
    <property type="entry name" value="tRNA_endonuc-like_dom_sf"/>
</dbReference>
<dbReference type="Proteomes" id="UP001595379">
    <property type="component" value="Unassembled WGS sequence"/>
</dbReference>
<gene>
    <name evidence="3" type="ORF">ACFOOR_06575</name>
</gene>
<dbReference type="RefSeq" id="WP_343165489.1">
    <property type="nucleotide sequence ID" value="NZ_JBHRSV010000008.1"/>
</dbReference>
<name>A0ABV6ZWE1_9PROT</name>
<keyword evidence="3" id="KW-0255">Endonuclease</keyword>
<organism evidence="3 4">
    <name type="scientific">Hyphobacterium vulgare</name>
    <dbReference type="NCBI Taxonomy" id="1736751"/>
    <lineage>
        <taxon>Bacteria</taxon>
        <taxon>Pseudomonadati</taxon>
        <taxon>Pseudomonadota</taxon>
        <taxon>Alphaproteobacteria</taxon>
        <taxon>Maricaulales</taxon>
        <taxon>Maricaulaceae</taxon>
        <taxon>Hyphobacterium</taxon>
    </lineage>
</organism>
<dbReference type="GO" id="GO:0004519">
    <property type="term" value="F:endonuclease activity"/>
    <property type="evidence" value="ECO:0007669"/>
    <property type="project" value="UniProtKB-KW"/>
</dbReference>
<evidence type="ECO:0000313" key="3">
    <source>
        <dbReference type="EMBL" id="MFC2925765.1"/>
    </source>
</evidence>
<sequence length="390" mass="43308">MLEDASLTDLIVDAVYKGGRQGNASDDPLPSLLSVSNQGGFRYRGKLTGKMALLCLVTSTQDADWPDALDEETGVFTYFGDNKKPGSSLTGTQRFGNKILELLFENADAESSRSLVPPTFIFERTGNWRDVRFVGLAVPGSAEHSQGEDLVAVWRSRNGRRFQNYRAKFTVLDAAEVSRRWINVLIDGGTDATFAPVAWRKWLELGIRTPLRAPRVVEFRTPDEQMPSSSGDRALLAALVQRFREDPYAFEKCACELVRLHLPRIASLALTRSHQDGGRDGIGTYSIGEGPSSITVDFALEAKCYTPPNSVGTRDVSRLISRLRHRQFGVLVTTTWVARQAYQELKEDRHPIVVVAGGDIVRILRRAGISTVSTLNRWLDSHSRTLQGKI</sequence>
<dbReference type="Pfam" id="PF04471">
    <property type="entry name" value="Mrr_cat"/>
    <property type="match status" value="1"/>
</dbReference>
<evidence type="ECO:0000259" key="2">
    <source>
        <dbReference type="Pfam" id="PF18062"/>
    </source>
</evidence>
<accession>A0ABV6ZWE1</accession>
<evidence type="ECO:0000313" key="4">
    <source>
        <dbReference type="Proteomes" id="UP001595379"/>
    </source>
</evidence>
<dbReference type="InterPro" id="IPR041409">
    <property type="entry name" value="RE_AspBHI_N"/>
</dbReference>
<feature type="domain" description="Restriction endonuclease AspBHI N-terminal" evidence="2">
    <location>
        <begin position="22"/>
        <end position="204"/>
    </location>
</feature>
<feature type="domain" description="Restriction endonuclease type IV Mrr" evidence="1">
    <location>
        <begin position="246"/>
        <end position="363"/>
    </location>
</feature>
<dbReference type="Gene3D" id="2.30.280.20">
    <property type="match status" value="1"/>
</dbReference>
<dbReference type="EC" id="3.1.21.-" evidence="3"/>
<keyword evidence="3" id="KW-0540">Nuclease</keyword>
<comment type="caution">
    <text evidence="3">The sequence shown here is derived from an EMBL/GenBank/DDBJ whole genome shotgun (WGS) entry which is preliminary data.</text>
</comment>
<evidence type="ECO:0000259" key="1">
    <source>
        <dbReference type="Pfam" id="PF04471"/>
    </source>
</evidence>
<keyword evidence="3" id="KW-0378">Hydrolase</keyword>
<dbReference type="EMBL" id="JBHRSV010000008">
    <property type="protein sequence ID" value="MFC2925765.1"/>
    <property type="molecule type" value="Genomic_DNA"/>
</dbReference>
<dbReference type="InterPro" id="IPR007560">
    <property type="entry name" value="Restrct_endonuc_IV_Mrr"/>
</dbReference>
<proteinExistence type="predicted"/>
<keyword evidence="4" id="KW-1185">Reference proteome</keyword>